<protein>
    <recommendedName>
        <fullName evidence="4">DUF2975 domain-containing protein</fullName>
    </recommendedName>
</protein>
<accession>A0A0N7HYJ6</accession>
<evidence type="ECO:0000256" key="1">
    <source>
        <dbReference type="SAM" id="Phobius"/>
    </source>
</evidence>
<sequence>MKKNTNVLVVFTWVILVYLVSILLNDLSEFNLSQFENFQNWTKIADKKTNGFLSRKIIEWSYYIICAGLFFWKGYLIYGFSYFLPILKEVENGYYFSDKIIKYFKKIGDIFISYTIGVLILKVFLVVIEKSVFNLFNELKSEFTFLIPVGFAFYILAEIFKQAKDVKAENDLTI</sequence>
<keyword evidence="3" id="KW-1185">Reference proteome</keyword>
<evidence type="ECO:0000313" key="2">
    <source>
        <dbReference type="EMBL" id="ALJ05438.1"/>
    </source>
</evidence>
<dbReference type="STRING" id="1736674.APS56_10045"/>
<dbReference type="Proteomes" id="UP000057981">
    <property type="component" value="Chromosome"/>
</dbReference>
<dbReference type="Pfam" id="PF11188">
    <property type="entry name" value="DUF2975"/>
    <property type="match status" value="1"/>
</dbReference>
<evidence type="ECO:0008006" key="4">
    <source>
        <dbReference type="Google" id="ProtNLM"/>
    </source>
</evidence>
<name>A0A0N7HYJ6_9FLAO</name>
<keyword evidence="1" id="KW-0472">Membrane</keyword>
<dbReference type="EMBL" id="CP012898">
    <property type="protein sequence ID" value="ALJ05438.1"/>
    <property type="molecule type" value="Genomic_DNA"/>
</dbReference>
<dbReference type="InterPro" id="IPR021354">
    <property type="entry name" value="DUF2975"/>
</dbReference>
<dbReference type="RefSeq" id="WP_054727704.1">
    <property type="nucleotide sequence ID" value="NZ_CP012898.1"/>
</dbReference>
<keyword evidence="1" id="KW-1133">Transmembrane helix</keyword>
<keyword evidence="1" id="KW-0812">Transmembrane</keyword>
<feature type="transmembrane region" description="Helical" evidence="1">
    <location>
        <begin position="7"/>
        <end position="24"/>
    </location>
</feature>
<proteinExistence type="predicted"/>
<feature type="transmembrane region" description="Helical" evidence="1">
    <location>
        <begin position="107"/>
        <end position="128"/>
    </location>
</feature>
<feature type="transmembrane region" description="Helical" evidence="1">
    <location>
        <begin position="60"/>
        <end position="87"/>
    </location>
</feature>
<dbReference type="OrthoDB" id="1448668at2"/>
<dbReference type="AlphaFoldDB" id="A0A0N7HYJ6"/>
<dbReference type="KEGG" id="ahz:APS56_10045"/>
<gene>
    <name evidence="2" type="ORF">APS56_10045</name>
</gene>
<feature type="transmembrane region" description="Helical" evidence="1">
    <location>
        <begin position="143"/>
        <end position="160"/>
    </location>
</feature>
<evidence type="ECO:0000313" key="3">
    <source>
        <dbReference type="Proteomes" id="UP000057981"/>
    </source>
</evidence>
<reference evidence="2 3" key="1">
    <citation type="submission" date="2015-10" db="EMBL/GenBank/DDBJ databases">
        <authorList>
            <person name="Gilbert D.G."/>
        </authorList>
    </citation>
    <scope>NUCLEOTIDE SEQUENCE [LARGE SCALE GENOMIC DNA]</scope>
    <source>
        <strain evidence="3">HZ-22</strain>
    </source>
</reference>
<organism evidence="2 3">
    <name type="scientific">Pseudalgibacter alginicilyticus</name>
    <dbReference type="NCBI Taxonomy" id="1736674"/>
    <lineage>
        <taxon>Bacteria</taxon>
        <taxon>Pseudomonadati</taxon>
        <taxon>Bacteroidota</taxon>
        <taxon>Flavobacteriia</taxon>
        <taxon>Flavobacteriales</taxon>
        <taxon>Flavobacteriaceae</taxon>
        <taxon>Pseudalgibacter</taxon>
    </lineage>
</organism>